<accession>A0A2U1U4B6</accession>
<proteinExistence type="predicted"/>
<dbReference type="EMBL" id="QDKH01000009">
    <property type="protein sequence ID" value="PWC16424.1"/>
    <property type="molecule type" value="Genomic_DNA"/>
</dbReference>
<protein>
    <submittedName>
        <fullName evidence="2">Uncharacterized protein</fullName>
    </submittedName>
</protein>
<dbReference type="Proteomes" id="UP000296159">
    <property type="component" value="Unassembled WGS sequence"/>
</dbReference>
<evidence type="ECO:0000256" key="1">
    <source>
        <dbReference type="SAM" id="MobiDB-lite"/>
    </source>
</evidence>
<feature type="region of interest" description="Disordered" evidence="1">
    <location>
        <begin position="71"/>
        <end position="94"/>
    </location>
</feature>
<feature type="compositionally biased region" description="Basic and acidic residues" evidence="1">
    <location>
        <begin position="79"/>
        <end position="88"/>
    </location>
</feature>
<reference evidence="2 3" key="1">
    <citation type="submission" date="2018-04" db="EMBL/GenBank/DDBJ databases">
        <title>Brenneria corticis sp.nov.</title>
        <authorList>
            <person name="Li Y."/>
        </authorList>
    </citation>
    <scope>NUCLEOTIDE SEQUENCE [LARGE SCALE GENOMIC DNA]</scope>
    <source>
        <strain evidence="2 3">CFCC 11842</strain>
    </source>
</reference>
<gene>
    <name evidence="2" type="ORF">DDT56_10140</name>
</gene>
<sequence>MHTRSKLSHRAKCQIFFSYIPILKKFQNNPSIGKRRDNEKPAVAIGAARVASIRVGRIKLIEHESITGLKPGGHTISKHVGEDKRRTDCQTQKR</sequence>
<keyword evidence="3" id="KW-1185">Reference proteome</keyword>
<evidence type="ECO:0000313" key="3">
    <source>
        <dbReference type="Proteomes" id="UP000296159"/>
    </source>
</evidence>
<evidence type="ECO:0000313" key="2">
    <source>
        <dbReference type="EMBL" id="PWC16424.1"/>
    </source>
</evidence>
<comment type="caution">
    <text evidence="2">The sequence shown here is derived from an EMBL/GenBank/DDBJ whole genome shotgun (WGS) entry which is preliminary data.</text>
</comment>
<name>A0A2U1U4B6_9GAMM</name>
<dbReference type="AlphaFoldDB" id="A0A2U1U4B6"/>
<organism evidence="2 3">
    <name type="scientific">Brenneria corticis</name>
    <dbReference type="NCBI Taxonomy" id="2173106"/>
    <lineage>
        <taxon>Bacteria</taxon>
        <taxon>Pseudomonadati</taxon>
        <taxon>Pseudomonadota</taxon>
        <taxon>Gammaproteobacteria</taxon>
        <taxon>Enterobacterales</taxon>
        <taxon>Pectobacteriaceae</taxon>
        <taxon>Brenneria</taxon>
    </lineage>
</organism>